<dbReference type="InterPro" id="IPR003251">
    <property type="entry name" value="Rr_diiron-bd_dom"/>
</dbReference>
<comment type="caution">
    <text evidence="2">The sequence shown here is derived from an EMBL/GenBank/DDBJ whole genome shotgun (WGS) entry which is preliminary data.</text>
</comment>
<dbReference type="PANTHER" id="PTHR33531">
    <property type="entry name" value="RUBRERYTHRIN SUBFAMILY"/>
    <property type="match status" value="1"/>
</dbReference>
<dbReference type="RefSeq" id="WP_134212272.1">
    <property type="nucleotide sequence ID" value="NZ_QFFZ01000002.1"/>
</dbReference>
<sequence>MEKQTRLVEILKLALRMEERGYNFYTTLAGLVKDERVKQLALKLAGDEKEHKQIFTQIITEYSGEETLEQDGLDYLNAIGRGSIFPDISGIKGLAEKIDSFKDVLSIAIEAEKDAILLFHELTVRIHSQKVNKIIYKLLEEEKMHLVELRNYLEEV</sequence>
<dbReference type="EMBL" id="QFFZ01000002">
    <property type="protein sequence ID" value="TEB13497.1"/>
    <property type="molecule type" value="Genomic_DNA"/>
</dbReference>
<dbReference type="Pfam" id="PF02915">
    <property type="entry name" value="Rubrerythrin"/>
    <property type="match status" value="1"/>
</dbReference>
<keyword evidence="3" id="KW-1185">Reference proteome</keyword>
<reference evidence="2 3" key="1">
    <citation type="journal article" date="2018" name="Environ. Microbiol.">
        <title>Novel energy conservation strategies and behaviour of Pelotomaculum schinkii driving syntrophic propionate catabolism.</title>
        <authorList>
            <person name="Hidalgo-Ahumada C.A.P."/>
            <person name="Nobu M.K."/>
            <person name="Narihiro T."/>
            <person name="Tamaki H."/>
            <person name="Liu W.T."/>
            <person name="Kamagata Y."/>
            <person name="Stams A.J.M."/>
            <person name="Imachi H."/>
            <person name="Sousa D.Z."/>
        </authorList>
    </citation>
    <scope>NUCLEOTIDE SEQUENCE [LARGE SCALE GENOMIC DNA]</scope>
    <source>
        <strain evidence="2 3">MGP</strain>
    </source>
</reference>
<dbReference type="PANTHER" id="PTHR33531:SF7">
    <property type="entry name" value="HYPOTHETICAL MEMBRANE PROTEIN, CONSERVED"/>
    <property type="match status" value="1"/>
</dbReference>
<dbReference type="CDD" id="cd01045">
    <property type="entry name" value="Ferritin_like_AB"/>
    <property type="match status" value="1"/>
</dbReference>
<dbReference type="InterPro" id="IPR012347">
    <property type="entry name" value="Ferritin-like"/>
</dbReference>
<accession>A0A4Y7RYW5</accession>
<evidence type="ECO:0000259" key="1">
    <source>
        <dbReference type="Pfam" id="PF02915"/>
    </source>
</evidence>
<name>A0A4Y7RYW5_9FIRM</name>
<dbReference type="SUPFAM" id="SSF47240">
    <property type="entry name" value="Ferritin-like"/>
    <property type="match status" value="1"/>
</dbReference>
<dbReference type="AlphaFoldDB" id="A0A4Y7RYW5"/>
<proteinExistence type="predicted"/>
<dbReference type="InterPro" id="IPR009078">
    <property type="entry name" value="Ferritin-like_SF"/>
</dbReference>
<gene>
    <name evidence="2" type="ORF">Pmgp_00391</name>
</gene>
<dbReference type="GO" id="GO:0016491">
    <property type="term" value="F:oxidoreductase activity"/>
    <property type="evidence" value="ECO:0007669"/>
    <property type="project" value="InterPro"/>
</dbReference>
<protein>
    <recommendedName>
        <fullName evidence="1">Rubrerythrin diiron-binding domain-containing protein</fullName>
    </recommendedName>
</protein>
<feature type="domain" description="Rubrerythrin diiron-binding" evidence="1">
    <location>
        <begin position="9"/>
        <end position="69"/>
    </location>
</feature>
<dbReference type="OrthoDB" id="271558at2"/>
<evidence type="ECO:0000313" key="3">
    <source>
        <dbReference type="Proteomes" id="UP000297597"/>
    </source>
</evidence>
<dbReference type="GO" id="GO:0046872">
    <property type="term" value="F:metal ion binding"/>
    <property type="evidence" value="ECO:0007669"/>
    <property type="project" value="InterPro"/>
</dbReference>
<dbReference type="Proteomes" id="UP000297597">
    <property type="component" value="Unassembled WGS sequence"/>
</dbReference>
<dbReference type="Gene3D" id="1.20.1260.10">
    <property type="match status" value="1"/>
</dbReference>
<organism evidence="2 3">
    <name type="scientific">Pelotomaculum propionicicum</name>
    <dbReference type="NCBI Taxonomy" id="258475"/>
    <lineage>
        <taxon>Bacteria</taxon>
        <taxon>Bacillati</taxon>
        <taxon>Bacillota</taxon>
        <taxon>Clostridia</taxon>
        <taxon>Eubacteriales</taxon>
        <taxon>Desulfotomaculaceae</taxon>
        <taxon>Pelotomaculum</taxon>
    </lineage>
</organism>
<evidence type="ECO:0000313" key="2">
    <source>
        <dbReference type="EMBL" id="TEB13497.1"/>
    </source>
</evidence>